<evidence type="ECO:0000313" key="1">
    <source>
        <dbReference type="EMBL" id="MFC4560513.1"/>
    </source>
</evidence>
<reference evidence="2" key="1">
    <citation type="journal article" date="2019" name="Int. J. Syst. Evol. Microbiol.">
        <title>The Global Catalogue of Microorganisms (GCM) 10K type strain sequencing project: providing services to taxonomists for standard genome sequencing and annotation.</title>
        <authorList>
            <consortium name="The Broad Institute Genomics Platform"/>
            <consortium name="The Broad Institute Genome Sequencing Center for Infectious Disease"/>
            <person name="Wu L."/>
            <person name="Ma J."/>
        </authorList>
    </citation>
    <scope>NUCLEOTIDE SEQUENCE [LARGE SCALE GENOMIC DNA]</scope>
    <source>
        <strain evidence="2">XZYJ18</strain>
    </source>
</reference>
<sequence>MSDLFELTLVLDLALSDAEAAELRWHLGRGPRPRGPASLTAALGPGRDDGGRAAGAADAFPEDDAPYPALEQRGLAARIGGYLFADLEPRDDGVWSLMCRQEVHPDAGEAIGPLVHGLAARTVGGGTERTIGYLRFHADIRIGSAIVVRAGRPGLRPTAPRAGRREPGGILPFSVFPAEIIP</sequence>
<accession>A0ABV9DR23</accession>
<name>A0ABV9DR23_9ACTN</name>
<gene>
    <name evidence="1" type="ORF">ACFO4E_01455</name>
</gene>
<proteinExistence type="predicted"/>
<comment type="caution">
    <text evidence="1">The sequence shown here is derived from an EMBL/GenBank/DDBJ whole genome shotgun (WGS) entry which is preliminary data.</text>
</comment>
<evidence type="ECO:0000313" key="2">
    <source>
        <dbReference type="Proteomes" id="UP001595923"/>
    </source>
</evidence>
<dbReference type="RefSeq" id="WP_378570697.1">
    <property type="nucleotide sequence ID" value="NZ_JBHSFQ010000001.1"/>
</dbReference>
<organism evidence="1 2">
    <name type="scientific">Nocardiopsis mangrovi</name>
    <dbReference type="NCBI Taxonomy" id="1179818"/>
    <lineage>
        <taxon>Bacteria</taxon>
        <taxon>Bacillati</taxon>
        <taxon>Actinomycetota</taxon>
        <taxon>Actinomycetes</taxon>
        <taxon>Streptosporangiales</taxon>
        <taxon>Nocardiopsidaceae</taxon>
        <taxon>Nocardiopsis</taxon>
    </lineage>
</organism>
<dbReference type="EMBL" id="JBHSFQ010000001">
    <property type="protein sequence ID" value="MFC4560513.1"/>
    <property type="molecule type" value="Genomic_DNA"/>
</dbReference>
<protein>
    <submittedName>
        <fullName evidence="1">Uncharacterized protein</fullName>
    </submittedName>
</protein>
<keyword evidence="2" id="KW-1185">Reference proteome</keyword>
<dbReference type="Proteomes" id="UP001595923">
    <property type="component" value="Unassembled WGS sequence"/>
</dbReference>